<protein>
    <submittedName>
        <fullName evidence="1">Uncharacterized protein</fullName>
    </submittedName>
</protein>
<dbReference type="AlphaFoldDB" id="A0A6A4GVE8"/>
<feature type="non-terminal residue" evidence="1">
    <location>
        <position position="1"/>
    </location>
</feature>
<gene>
    <name evidence="1" type="ORF">BT96DRAFT_926589</name>
</gene>
<evidence type="ECO:0000313" key="2">
    <source>
        <dbReference type="Proteomes" id="UP000799118"/>
    </source>
</evidence>
<sequence length="53" mass="5877">LRGTVRPTEGYFAGSGAMTIGESMLILCPLITHIHFTWQGRIGQTATHVLWSY</sequence>
<reference evidence="1" key="1">
    <citation type="journal article" date="2019" name="Environ. Microbiol.">
        <title>Fungal ecological strategies reflected in gene transcription - a case study of two litter decomposers.</title>
        <authorList>
            <person name="Barbi F."/>
            <person name="Kohler A."/>
            <person name="Barry K."/>
            <person name="Baskaran P."/>
            <person name="Daum C."/>
            <person name="Fauchery L."/>
            <person name="Ihrmark K."/>
            <person name="Kuo A."/>
            <person name="LaButti K."/>
            <person name="Lipzen A."/>
            <person name="Morin E."/>
            <person name="Grigoriev I.V."/>
            <person name="Henrissat B."/>
            <person name="Lindahl B."/>
            <person name="Martin F."/>
        </authorList>
    </citation>
    <scope>NUCLEOTIDE SEQUENCE</scope>
    <source>
        <strain evidence="1">JB14</strain>
    </source>
</reference>
<accession>A0A6A4GVE8</accession>
<proteinExistence type="predicted"/>
<organism evidence="1 2">
    <name type="scientific">Gymnopus androsaceus JB14</name>
    <dbReference type="NCBI Taxonomy" id="1447944"/>
    <lineage>
        <taxon>Eukaryota</taxon>
        <taxon>Fungi</taxon>
        <taxon>Dikarya</taxon>
        <taxon>Basidiomycota</taxon>
        <taxon>Agaricomycotina</taxon>
        <taxon>Agaricomycetes</taxon>
        <taxon>Agaricomycetidae</taxon>
        <taxon>Agaricales</taxon>
        <taxon>Marasmiineae</taxon>
        <taxon>Omphalotaceae</taxon>
        <taxon>Gymnopus</taxon>
    </lineage>
</organism>
<dbReference type="EMBL" id="ML769699">
    <property type="protein sequence ID" value="KAE9389383.1"/>
    <property type="molecule type" value="Genomic_DNA"/>
</dbReference>
<evidence type="ECO:0000313" key="1">
    <source>
        <dbReference type="EMBL" id="KAE9389383.1"/>
    </source>
</evidence>
<name>A0A6A4GVE8_9AGAR</name>
<keyword evidence="2" id="KW-1185">Reference proteome</keyword>
<dbReference type="Proteomes" id="UP000799118">
    <property type="component" value="Unassembled WGS sequence"/>
</dbReference>